<feature type="domain" description="Rad26-like C-terminal" evidence="3">
    <location>
        <begin position="662"/>
        <end position="726"/>
    </location>
</feature>
<evidence type="ECO:0000259" key="2">
    <source>
        <dbReference type="Pfam" id="PF12331"/>
    </source>
</evidence>
<evidence type="ECO:0000313" key="5">
    <source>
        <dbReference type="EMBL" id="KAF4125457.1"/>
    </source>
</evidence>
<evidence type="ECO:0000256" key="1">
    <source>
        <dbReference type="SAM" id="MobiDB-lite"/>
    </source>
</evidence>
<dbReference type="Pfam" id="PF21048">
    <property type="entry name" value="Rad26-like_N"/>
    <property type="match status" value="1"/>
</dbReference>
<evidence type="ECO:0000259" key="4">
    <source>
        <dbReference type="Pfam" id="PF21048"/>
    </source>
</evidence>
<dbReference type="AlphaFoldDB" id="A0A9P4YZL6"/>
<dbReference type="InterPro" id="IPR022093">
    <property type="entry name" value="Rad26-like_helical"/>
</dbReference>
<dbReference type="GeneID" id="55970525"/>
<organism evidence="5 6">
    <name type="scientific">Geosmithia morbida</name>
    <dbReference type="NCBI Taxonomy" id="1094350"/>
    <lineage>
        <taxon>Eukaryota</taxon>
        <taxon>Fungi</taxon>
        <taxon>Dikarya</taxon>
        <taxon>Ascomycota</taxon>
        <taxon>Pezizomycotina</taxon>
        <taxon>Sordariomycetes</taxon>
        <taxon>Hypocreomycetidae</taxon>
        <taxon>Hypocreales</taxon>
        <taxon>Bionectriaceae</taxon>
        <taxon>Geosmithia</taxon>
    </lineage>
</organism>
<evidence type="ECO:0000313" key="6">
    <source>
        <dbReference type="Proteomes" id="UP000749293"/>
    </source>
</evidence>
<feature type="compositionally biased region" description="Low complexity" evidence="1">
    <location>
        <begin position="76"/>
        <end position="89"/>
    </location>
</feature>
<protein>
    <recommendedName>
        <fullName evidence="7">DNA repair protein Rad26</fullName>
    </recommendedName>
</protein>
<feature type="compositionally biased region" description="Gly residues" evidence="1">
    <location>
        <begin position="201"/>
        <end position="210"/>
    </location>
</feature>
<dbReference type="Proteomes" id="UP000749293">
    <property type="component" value="Unassembled WGS sequence"/>
</dbReference>
<keyword evidence="6" id="KW-1185">Reference proteome</keyword>
<dbReference type="InterPro" id="IPR048380">
    <property type="entry name" value="Rad26-like_N"/>
</dbReference>
<sequence length="728" mass="79527">MDLDEFSDDGQPPPRAPQLSNPQWNPAVQPGSNRTSNTTLATRQHFPSQQAAGSLGRPQPSQFARPPVPRFNNSASQKQQQQQQQQQQQHYHHHAGSQQSQSQYGNNIHAALQQRLRALEADLIAARGEIHIIRNNSAKAEQQHASEVARLKSLNAEQLARQERILEAAVTAEKSASTELQFLQQDMREANARRRDVPAGNGAGRAGAGSGAHTPKKQGKKQWGLADGFDDMEIVNSPTKGHNGRARNSGTIAANVGERTPTKGKRKRPVMDSPVMALETHTDDVVVADRLTAPPASQPVATPVVAVAAAPFEFLQLILDHVAFHQQPPTFDVLSRFSFPSDSTTSLATHIFQTLPVMGHPQRPMQLLVDFSEHILGLWSRCLIEETWEPIKYLEALVTFTLRLHTTYVAPLIVTSLAMTTQATVRRLAEGRHRLPDGDLSKSAEYAFLEQHIDTTSILSLLYTAALSCVASIVEVEGGRSELKIIDFWRLMSLDFVTLLLTPKQKPSDIIGMLDLLATSSLPESIGPAAADKEPAFVARLVIERVSAKLTETALSPTTPHEKRVIRSTALRTMLAFTRHPFGAMQLATHDNALPRVVTCLSASIDDLYDQSTIPPHVLPPSEDEDAPPDTSSPSAVLYRTIAQAVLLIHTLVTDSRTANVADIGQKLSVSYGGSQRYLIALGRLTFAEEDLVMEAGVESDVVEMAHELLEMAVTPDEGAVVSEAFGF</sequence>
<dbReference type="InterPro" id="IPR048379">
    <property type="entry name" value="Rad26-like_C"/>
</dbReference>
<proteinExistence type="predicted"/>
<dbReference type="Pfam" id="PF21046">
    <property type="entry name" value="Rad26-like_C"/>
    <property type="match status" value="1"/>
</dbReference>
<feature type="compositionally biased region" description="Polar residues" evidence="1">
    <location>
        <begin position="18"/>
        <end position="52"/>
    </location>
</feature>
<evidence type="ECO:0000259" key="3">
    <source>
        <dbReference type="Pfam" id="PF21046"/>
    </source>
</evidence>
<gene>
    <name evidence="5" type="ORF">GMORB2_4297</name>
</gene>
<feature type="region of interest" description="Disordered" evidence="1">
    <location>
        <begin position="612"/>
        <end position="633"/>
    </location>
</feature>
<reference evidence="5" key="1">
    <citation type="submission" date="2020-03" db="EMBL/GenBank/DDBJ databases">
        <title>Site-based positive gene gene selection in Geosmithia morbida across the United States reveals a broad range of putative effectors and factors for local host and environmental adapation.</title>
        <authorList>
            <person name="Onufrak A."/>
            <person name="Murdoch R.W."/>
            <person name="Gazis R."/>
            <person name="Huff M."/>
            <person name="Staton M."/>
            <person name="Klingeman W."/>
            <person name="Hadziabdic D."/>
        </authorList>
    </citation>
    <scope>NUCLEOTIDE SEQUENCE</scope>
    <source>
        <strain evidence="5">1262</strain>
    </source>
</reference>
<name>A0A9P4YZL6_9HYPO</name>
<feature type="domain" description="Rad26-like helical repeats" evidence="2">
    <location>
        <begin position="421"/>
        <end position="653"/>
    </location>
</feature>
<feature type="region of interest" description="Disordered" evidence="1">
    <location>
        <begin position="191"/>
        <end position="223"/>
    </location>
</feature>
<comment type="caution">
    <text evidence="5">The sequence shown here is derived from an EMBL/GenBank/DDBJ whole genome shotgun (WGS) entry which is preliminary data.</text>
</comment>
<accession>A0A9P4YZL6</accession>
<feature type="region of interest" description="Disordered" evidence="1">
    <location>
        <begin position="1"/>
        <end position="102"/>
    </location>
</feature>
<dbReference type="Pfam" id="PF12331">
    <property type="entry name" value="Rad26-like_helical_rpts"/>
    <property type="match status" value="1"/>
</dbReference>
<feature type="domain" description="Rad26-like N-terminal" evidence="4">
    <location>
        <begin position="314"/>
        <end position="362"/>
    </location>
</feature>
<evidence type="ECO:0008006" key="7">
    <source>
        <dbReference type="Google" id="ProtNLM"/>
    </source>
</evidence>
<dbReference type="EMBL" id="JAANYQ010000003">
    <property type="protein sequence ID" value="KAF4125457.1"/>
    <property type="molecule type" value="Genomic_DNA"/>
</dbReference>
<dbReference type="RefSeq" id="XP_035324109.1">
    <property type="nucleotide sequence ID" value="XM_035466272.1"/>
</dbReference>
<dbReference type="OrthoDB" id="5245063at2759"/>